<keyword evidence="9 11" id="KW-0472">Membrane</keyword>
<dbReference type="RefSeq" id="WP_057825330.1">
    <property type="nucleotide sequence ID" value="NZ_AZEA01000011.1"/>
</dbReference>
<feature type="domain" description="ABC3 transporter permease C-terminal" evidence="12">
    <location>
        <begin position="237"/>
        <end position="348"/>
    </location>
</feature>
<dbReference type="GO" id="GO:0005886">
    <property type="term" value="C:plasma membrane"/>
    <property type="evidence" value="ECO:0007669"/>
    <property type="project" value="UniProtKB-SubCell"/>
</dbReference>
<keyword evidence="5" id="KW-0813">Transport</keyword>
<comment type="similarity">
    <text evidence="2">Belongs to the ABC-4 integral membrane protein family. HrtB subfamily.</text>
</comment>
<evidence type="ECO:0000256" key="7">
    <source>
        <dbReference type="ARBA" id="ARBA00022692"/>
    </source>
</evidence>
<evidence type="ECO:0000256" key="2">
    <source>
        <dbReference type="ARBA" id="ARBA00008697"/>
    </source>
</evidence>
<dbReference type="PANTHER" id="PTHR43738:SF1">
    <property type="entry name" value="HEMIN TRANSPORT SYSTEM PERMEASE PROTEIN HRTB-RELATED"/>
    <property type="match status" value="1"/>
</dbReference>
<comment type="caution">
    <text evidence="13">The sequence shown here is derived from an EMBL/GenBank/DDBJ whole genome shotgun (WGS) entry which is preliminary data.</text>
</comment>
<feature type="transmembrane region" description="Helical" evidence="11">
    <location>
        <begin position="15"/>
        <end position="39"/>
    </location>
</feature>
<evidence type="ECO:0000256" key="1">
    <source>
        <dbReference type="ARBA" id="ARBA00004651"/>
    </source>
</evidence>
<evidence type="ECO:0000256" key="6">
    <source>
        <dbReference type="ARBA" id="ARBA00022475"/>
    </source>
</evidence>
<evidence type="ECO:0000256" key="3">
    <source>
        <dbReference type="ARBA" id="ARBA00011131"/>
    </source>
</evidence>
<dbReference type="PATRIC" id="fig|1423808.3.peg.545"/>
<feature type="transmembrane region" description="Helical" evidence="11">
    <location>
        <begin position="235"/>
        <end position="257"/>
    </location>
</feature>
<feature type="transmembrane region" description="Helical" evidence="11">
    <location>
        <begin position="320"/>
        <end position="338"/>
    </location>
</feature>
<dbReference type="InterPro" id="IPR003838">
    <property type="entry name" value="ABC3_permease_C"/>
</dbReference>
<gene>
    <name evidence="13" type="ORF">FD17_GL000539</name>
</gene>
<comment type="subunit">
    <text evidence="3">The complex is composed of two ATP-binding proteins (HrtA), two transmembrane proteins (HrtB) and a solute-binding protein.</text>
</comment>
<dbReference type="Pfam" id="PF02687">
    <property type="entry name" value="FtsX"/>
    <property type="match status" value="1"/>
</dbReference>
<dbReference type="InterPro" id="IPR051125">
    <property type="entry name" value="ABC-4/HrtB_transporter"/>
</dbReference>
<dbReference type="PANTHER" id="PTHR43738">
    <property type="entry name" value="ABC TRANSPORTER, MEMBRANE PROTEIN"/>
    <property type="match status" value="1"/>
</dbReference>
<feature type="transmembrane region" description="Helical" evidence="11">
    <location>
        <begin position="278"/>
        <end position="308"/>
    </location>
</feature>
<keyword evidence="14" id="KW-1185">Reference proteome</keyword>
<name>A0A0R1KY44_9LACO</name>
<keyword evidence="6" id="KW-1003">Cell membrane</keyword>
<evidence type="ECO:0000256" key="5">
    <source>
        <dbReference type="ARBA" id="ARBA00022448"/>
    </source>
</evidence>
<organism evidence="13 14">
    <name type="scientific">Lentilactobacillus sunkii DSM 19904</name>
    <dbReference type="NCBI Taxonomy" id="1423808"/>
    <lineage>
        <taxon>Bacteria</taxon>
        <taxon>Bacillati</taxon>
        <taxon>Bacillota</taxon>
        <taxon>Bacilli</taxon>
        <taxon>Lactobacillales</taxon>
        <taxon>Lactobacillaceae</taxon>
        <taxon>Lentilactobacillus</taxon>
    </lineage>
</organism>
<dbReference type="AlphaFoldDB" id="A0A0R1KY44"/>
<proteinExistence type="inferred from homology"/>
<sequence length="354" mass="38169">MYLALKEIRHEKLRYGLIVSMIVLIAYLIFILTSLAFGLAGENTQAINSWDAKSIVLNKDSNISLTQSIITKDQAKDAKLTSKEAVIGSTPVVAKHKGKEKISASFIGARKSQFIIKDLKLTAGHKARNNHQIVVDEKFKTDGYKLGDKVTLNSFKDKYQIVGFTKNAKLNVAPVAYGTVSTWKYLRGMPNAAVTGSAIVSKNANYKAHSSHLKTYSMDKFISKLPGYSAENTTFGFMIGFLMIISLVLIAVFLYILTMQALPTYAVLRAQGIPAKALVSTITSQSLVLMASGVLIGAALAALTGWMLPVGVPMAFNIPVLIWISIGLMIMGVIGAAIPARKIATVDPVSVIGG</sequence>
<keyword evidence="7 11" id="KW-0812">Transmembrane</keyword>
<keyword evidence="8 11" id="KW-1133">Transmembrane helix</keyword>
<protein>
    <recommendedName>
        <fullName evidence="4">Putative hemin transport system permease protein HrtB</fullName>
    </recommendedName>
</protein>
<evidence type="ECO:0000259" key="12">
    <source>
        <dbReference type="Pfam" id="PF02687"/>
    </source>
</evidence>
<reference evidence="13 14" key="1">
    <citation type="journal article" date="2015" name="Genome Announc.">
        <title>Expanding the biotechnology potential of lactobacilli through comparative genomics of 213 strains and associated genera.</title>
        <authorList>
            <person name="Sun Z."/>
            <person name="Harris H.M."/>
            <person name="McCann A."/>
            <person name="Guo C."/>
            <person name="Argimon S."/>
            <person name="Zhang W."/>
            <person name="Yang X."/>
            <person name="Jeffery I.B."/>
            <person name="Cooney J.C."/>
            <person name="Kagawa T.F."/>
            <person name="Liu W."/>
            <person name="Song Y."/>
            <person name="Salvetti E."/>
            <person name="Wrobel A."/>
            <person name="Rasinkangas P."/>
            <person name="Parkhill J."/>
            <person name="Rea M.C."/>
            <person name="O'Sullivan O."/>
            <person name="Ritari J."/>
            <person name="Douillard F.P."/>
            <person name="Paul Ross R."/>
            <person name="Yang R."/>
            <person name="Briner A.E."/>
            <person name="Felis G.E."/>
            <person name="de Vos W.M."/>
            <person name="Barrangou R."/>
            <person name="Klaenhammer T.R."/>
            <person name="Caufield P.W."/>
            <person name="Cui Y."/>
            <person name="Zhang H."/>
            <person name="O'Toole P.W."/>
        </authorList>
    </citation>
    <scope>NUCLEOTIDE SEQUENCE [LARGE SCALE GENOMIC DNA]</scope>
    <source>
        <strain evidence="13 14">DSM 19904</strain>
    </source>
</reference>
<dbReference type="OrthoDB" id="384327at2"/>
<dbReference type="Proteomes" id="UP000051581">
    <property type="component" value="Unassembled WGS sequence"/>
</dbReference>
<evidence type="ECO:0000256" key="11">
    <source>
        <dbReference type="SAM" id="Phobius"/>
    </source>
</evidence>
<accession>A0A0R1KY44</accession>
<dbReference type="EMBL" id="AZEA01000011">
    <property type="protein sequence ID" value="KRK88240.1"/>
    <property type="molecule type" value="Genomic_DNA"/>
</dbReference>
<evidence type="ECO:0000256" key="9">
    <source>
        <dbReference type="ARBA" id="ARBA00023136"/>
    </source>
</evidence>
<evidence type="ECO:0000256" key="8">
    <source>
        <dbReference type="ARBA" id="ARBA00022989"/>
    </source>
</evidence>
<evidence type="ECO:0000256" key="10">
    <source>
        <dbReference type="ARBA" id="ARBA00024973"/>
    </source>
</evidence>
<evidence type="ECO:0000256" key="4">
    <source>
        <dbReference type="ARBA" id="ARBA00016962"/>
    </source>
</evidence>
<comment type="subcellular location">
    <subcellularLocation>
        <location evidence="1">Cell membrane</location>
        <topology evidence="1">Multi-pass membrane protein</topology>
    </subcellularLocation>
</comment>
<evidence type="ECO:0000313" key="14">
    <source>
        <dbReference type="Proteomes" id="UP000051581"/>
    </source>
</evidence>
<evidence type="ECO:0000313" key="13">
    <source>
        <dbReference type="EMBL" id="KRK88240.1"/>
    </source>
</evidence>
<comment type="function">
    <text evidence="10">Part of the ABC transporter complex hrt involved in hemin import. Responsible for the translocation of the substrate across the membrane.</text>
</comment>